<sequence>MSKICEICGKKPVTGCNVSHAHNVTKRKFYPNLQKVRILLNGQVKKANVCTNCIKAGAITKAP</sequence>
<evidence type="ECO:0000256" key="5">
    <source>
        <dbReference type="HAMAP-Rule" id="MF_00373"/>
    </source>
</evidence>
<comment type="similarity">
    <text evidence="1 5">Belongs to the bacterial ribosomal protein bL28 family.</text>
</comment>
<dbReference type="InterPro" id="IPR037147">
    <property type="entry name" value="Ribosomal_bL28_sf"/>
</dbReference>
<gene>
    <name evidence="5 6" type="primary">rpmB</name>
    <name evidence="6" type="ORF">ENS29_14580</name>
</gene>
<reference evidence="6" key="1">
    <citation type="journal article" date="2020" name="mSystems">
        <title>Genome- and Community-Level Interaction Insights into Carbon Utilization and Element Cycling Functions of Hydrothermarchaeota in Hydrothermal Sediment.</title>
        <authorList>
            <person name="Zhou Z."/>
            <person name="Liu Y."/>
            <person name="Xu W."/>
            <person name="Pan J."/>
            <person name="Luo Z.H."/>
            <person name="Li M."/>
        </authorList>
    </citation>
    <scope>NUCLEOTIDE SEQUENCE [LARGE SCALE GENOMIC DNA]</scope>
    <source>
        <strain evidence="6">SpSt-477</strain>
    </source>
</reference>
<dbReference type="EMBL" id="DSUH01000332">
    <property type="protein sequence ID" value="HGU34050.1"/>
    <property type="molecule type" value="Genomic_DNA"/>
</dbReference>
<evidence type="ECO:0000256" key="3">
    <source>
        <dbReference type="ARBA" id="ARBA00023274"/>
    </source>
</evidence>
<dbReference type="AlphaFoldDB" id="A0A7C4VRH5"/>
<evidence type="ECO:0000256" key="2">
    <source>
        <dbReference type="ARBA" id="ARBA00022980"/>
    </source>
</evidence>
<dbReference type="PANTHER" id="PTHR39080:SF1">
    <property type="entry name" value="LARGE RIBOSOMAL SUBUNIT PROTEIN BL28A"/>
    <property type="match status" value="1"/>
</dbReference>
<keyword evidence="3 5" id="KW-0687">Ribonucleoprotein</keyword>
<dbReference type="GO" id="GO:0003735">
    <property type="term" value="F:structural constituent of ribosome"/>
    <property type="evidence" value="ECO:0007669"/>
    <property type="project" value="InterPro"/>
</dbReference>
<dbReference type="InterPro" id="IPR050096">
    <property type="entry name" value="Bacterial_rp_bL28"/>
</dbReference>
<dbReference type="GO" id="GO:0005840">
    <property type="term" value="C:ribosome"/>
    <property type="evidence" value="ECO:0007669"/>
    <property type="project" value="UniProtKB-KW"/>
</dbReference>
<dbReference type="InterPro" id="IPR026569">
    <property type="entry name" value="Ribosomal_bL28"/>
</dbReference>
<dbReference type="InterPro" id="IPR034704">
    <property type="entry name" value="Ribosomal_bL28/bL31-like_sf"/>
</dbReference>
<dbReference type="PANTHER" id="PTHR39080">
    <property type="entry name" value="50S RIBOSOMAL PROTEIN L28"/>
    <property type="match status" value="1"/>
</dbReference>
<dbReference type="InterPro" id="IPR001383">
    <property type="entry name" value="Ribosomal_bL28_bact-type"/>
</dbReference>
<dbReference type="Pfam" id="PF00830">
    <property type="entry name" value="Ribosomal_L28"/>
    <property type="match status" value="1"/>
</dbReference>
<dbReference type="GO" id="GO:0006412">
    <property type="term" value="P:translation"/>
    <property type="evidence" value="ECO:0007669"/>
    <property type="project" value="UniProtKB-UniRule"/>
</dbReference>
<evidence type="ECO:0000256" key="4">
    <source>
        <dbReference type="ARBA" id="ARBA00035174"/>
    </source>
</evidence>
<evidence type="ECO:0000256" key="1">
    <source>
        <dbReference type="ARBA" id="ARBA00008760"/>
    </source>
</evidence>
<dbReference type="Gene3D" id="2.30.170.40">
    <property type="entry name" value="Ribosomal protein L28/L24"/>
    <property type="match status" value="1"/>
</dbReference>
<name>A0A7C4VRH5_9BACT</name>
<evidence type="ECO:0000313" key="6">
    <source>
        <dbReference type="EMBL" id="HGU34050.1"/>
    </source>
</evidence>
<comment type="caution">
    <text evidence="6">The sequence shown here is derived from an EMBL/GenBank/DDBJ whole genome shotgun (WGS) entry which is preliminary data.</text>
</comment>
<dbReference type="GO" id="GO:1990904">
    <property type="term" value="C:ribonucleoprotein complex"/>
    <property type="evidence" value="ECO:0007669"/>
    <property type="project" value="UniProtKB-KW"/>
</dbReference>
<proteinExistence type="inferred from homology"/>
<organism evidence="6">
    <name type="scientific">Desulfatirhabdium butyrativorans</name>
    <dbReference type="NCBI Taxonomy" id="340467"/>
    <lineage>
        <taxon>Bacteria</taxon>
        <taxon>Pseudomonadati</taxon>
        <taxon>Thermodesulfobacteriota</taxon>
        <taxon>Desulfobacteria</taxon>
        <taxon>Desulfobacterales</taxon>
        <taxon>Desulfatirhabdiaceae</taxon>
        <taxon>Desulfatirhabdium</taxon>
    </lineage>
</organism>
<dbReference type="HAMAP" id="MF_00373">
    <property type="entry name" value="Ribosomal_bL28"/>
    <property type="match status" value="1"/>
</dbReference>
<accession>A0A7C4VRH5</accession>
<dbReference type="SUPFAM" id="SSF143800">
    <property type="entry name" value="L28p-like"/>
    <property type="match status" value="1"/>
</dbReference>
<dbReference type="NCBIfam" id="TIGR00009">
    <property type="entry name" value="L28"/>
    <property type="match status" value="1"/>
</dbReference>
<keyword evidence="2 5" id="KW-0689">Ribosomal protein</keyword>
<protein>
    <recommendedName>
        <fullName evidence="4 5">Large ribosomal subunit protein bL28</fullName>
    </recommendedName>
</protein>